<dbReference type="AlphaFoldDB" id="A0A2A6E4D3"/>
<gene>
    <name evidence="7" type="primary">hisC</name>
    <name evidence="9" type="ORF">BLM47_00795</name>
</gene>
<reference evidence="9 10" key="1">
    <citation type="submission" date="2016-12" db="EMBL/GenBank/DDBJ databases">
        <title>Candidatus Reconcilibacillus cellulovorans genome.</title>
        <authorList>
            <person name="Kolinko S."/>
            <person name="Wu Y.-W."/>
            <person name="Tachea F."/>
            <person name="Denzel E."/>
            <person name="Hiras J."/>
            <person name="Baecker N."/>
            <person name="Chan L.J."/>
            <person name="Eichorst S.A."/>
            <person name="Frey D."/>
            <person name="Adams P.D."/>
            <person name="Pray T."/>
            <person name="Tanjore D."/>
            <person name="Petzold C.J."/>
            <person name="Gladden J.M."/>
            <person name="Simmons B.A."/>
            <person name="Singer S.W."/>
        </authorList>
    </citation>
    <scope>NUCLEOTIDE SEQUENCE [LARGE SCALE GENOMIC DNA]</scope>
    <source>
        <strain evidence="9">JTherm</strain>
    </source>
</reference>
<organism evidence="9 10">
    <name type="scientific">Candidatus Reconcilbacillus cellulovorans</name>
    <dbReference type="NCBI Taxonomy" id="1906605"/>
    <lineage>
        <taxon>Bacteria</taxon>
        <taxon>Bacillati</taxon>
        <taxon>Bacillota</taxon>
        <taxon>Bacilli</taxon>
        <taxon>Bacillales</taxon>
        <taxon>Paenibacillaceae</taxon>
        <taxon>Candidatus Reconcilbacillus</taxon>
    </lineage>
</organism>
<dbReference type="HAMAP" id="MF_01023">
    <property type="entry name" value="HisC_aminotrans_2"/>
    <property type="match status" value="1"/>
</dbReference>
<evidence type="ECO:0000256" key="5">
    <source>
        <dbReference type="ARBA" id="ARBA00022898"/>
    </source>
</evidence>
<evidence type="ECO:0000256" key="6">
    <source>
        <dbReference type="ARBA" id="ARBA00023102"/>
    </source>
</evidence>
<comment type="cofactor">
    <cofactor evidence="1 7">
        <name>pyridoxal 5'-phosphate</name>
        <dbReference type="ChEBI" id="CHEBI:597326"/>
    </cofactor>
</comment>
<keyword evidence="7" id="KW-0028">Amino-acid biosynthesis</keyword>
<dbReference type="NCBIfam" id="TIGR01141">
    <property type="entry name" value="hisC"/>
    <property type="match status" value="1"/>
</dbReference>
<comment type="caution">
    <text evidence="9">The sequence shown here is derived from an EMBL/GenBank/DDBJ whole genome shotgun (WGS) entry which is preliminary data.</text>
</comment>
<dbReference type="InterPro" id="IPR004839">
    <property type="entry name" value="Aminotransferase_I/II_large"/>
</dbReference>
<keyword evidence="6 7" id="KW-0368">Histidine biosynthesis</keyword>
<dbReference type="SUPFAM" id="SSF53383">
    <property type="entry name" value="PLP-dependent transferases"/>
    <property type="match status" value="1"/>
</dbReference>
<comment type="similarity">
    <text evidence="7">Belongs to the class-II pyridoxal-phosphate-dependent aminotransferase family. Histidinol-phosphate aminotransferase subfamily.</text>
</comment>
<feature type="domain" description="Aminotransferase class I/classII large" evidence="8">
    <location>
        <begin position="30"/>
        <end position="355"/>
    </location>
</feature>
<dbReference type="Pfam" id="PF00155">
    <property type="entry name" value="Aminotran_1_2"/>
    <property type="match status" value="1"/>
</dbReference>
<dbReference type="PANTHER" id="PTHR43643:SF3">
    <property type="entry name" value="HISTIDINOL-PHOSPHATE AMINOTRANSFERASE"/>
    <property type="match status" value="1"/>
</dbReference>
<comment type="catalytic activity">
    <reaction evidence="7">
        <text>L-histidinol phosphate + 2-oxoglutarate = 3-(imidazol-4-yl)-2-oxopropyl phosphate + L-glutamate</text>
        <dbReference type="Rhea" id="RHEA:23744"/>
        <dbReference type="ChEBI" id="CHEBI:16810"/>
        <dbReference type="ChEBI" id="CHEBI:29985"/>
        <dbReference type="ChEBI" id="CHEBI:57766"/>
        <dbReference type="ChEBI" id="CHEBI:57980"/>
        <dbReference type="EC" id="2.6.1.9"/>
    </reaction>
</comment>
<dbReference type="Gene3D" id="3.40.640.10">
    <property type="entry name" value="Type I PLP-dependent aspartate aminotransferase-like (Major domain)"/>
    <property type="match status" value="1"/>
</dbReference>
<accession>A0A2A6E4D3</accession>
<dbReference type="EC" id="2.6.1.9" evidence="7"/>
<evidence type="ECO:0000313" key="10">
    <source>
        <dbReference type="Proteomes" id="UP000243688"/>
    </source>
</evidence>
<proteinExistence type="inferred from homology"/>
<name>A0A2A6E4D3_9BACL</name>
<protein>
    <recommendedName>
        <fullName evidence="7">Histidinol-phosphate aminotransferase</fullName>
        <ecNumber evidence="7">2.6.1.9</ecNumber>
    </recommendedName>
    <alternativeName>
        <fullName evidence="7">Imidazole acetol-phosphate transaminase</fullName>
    </alternativeName>
</protein>
<dbReference type="EMBL" id="MOXJ01000001">
    <property type="protein sequence ID" value="PDO11686.1"/>
    <property type="molecule type" value="Genomic_DNA"/>
</dbReference>
<evidence type="ECO:0000256" key="7">
    <source>
        <dbReference type="HAMAP-Rule" id="MF_01023"/>
    </source>
</evidence>
<evidence type="ECO:0000259" key="8">
    <source>
        <dbReference type="Pfam" id="PF00155"/>
    </source>
</evidence>
<feature type="modified residue" description="N6-(pyridoxal phosphate)lysine" evidence="7">
    <location>
        <position position="222"/>
    </location>
</feature>
<dbReference type="InterPro" id="IPR015421">
    <property type="entry name" value="PyrdxlP-dep_Trfase_major"/>
</dbReference>
<dbReference type="InterPro" id="IPR015424">
    <property type="entry name" value="PyrdxlP-dep_Trfase"/>
</dbReference>
<dbReference type="GO" id="GO:0004400">
    <property type="term" value="F:histidinol-phosphate transaminase activity"/>
    <property type="evidence" value="ECO:0007669"/>
    <property type="project" value="UniProtKB-UniRule"/>
</dbReference>
<dbReference type="InterPro" id="IPR050106">
    <property type="entry name" value="HistidinolP_aminotransfase"/>
</dbReference>
<evidence type="ECO:0000256" key="1">
    <source>
        <dbReference type="ARBA" id="ARBA00001933"/>
    </source>
</evidence>
<evidence type="ECO:0000313" key="9">
    <source>
        <dbReference type="EMBL" id="PDO11686.1"/>
    </source>
</evidence>
<dbReference type="GO" id="GO:0030170">
    <property type="term" value="F:pyridoxal phosphate binding"/>
    <property type="evidence" value="ECO:0007669"/>
    <property type="project" value="InterPro"/>
</dbReference>
<dbReference type="InterPro" id="IPR015422">
    <property type="entry name" value="PyrdxlP-dep_Trfase_small"/>
</dbReference>
<dbReference type="InterPro" id="IPR005861">
    <property type="entry name" value="HisP_aminotrans"/>
</dbReference>
<evidence type="ECO:0000256" key="3">
    <source>
        <dbReference type="ARBA" id="ARBA00022576"/>
    </source>
</evidence>
<keyword evidence="5 7" id="KW-0663">Pyridoxal phosphate</keyword>
<dbReference type="Proteomes" id="UP000243688">
    <property type="component" value="Unassembled WGS sequence"/>
</dbReference>
<comment type="subunit">
    <text evidence="2 7">Homodimer.</text>
</comment>
<dbReference type="CDD" id="cd00609">
    <property type="entry name" value="AAT_like"/>
    <property type="match status" value="1"/>
</dbReference>
<evidence type="ECO:0000256" key="4">
    <source>
        <dbReference type="ARBA" id="ARBA00022679"/>
    </source>
</evidence>
<keyword evidence="4 7" id="KW-0808">Transferase</keyword>
<dbReference type="PANTHER" id="PTHR43643">
    <property type="entry name" value="HISTIDINOL-PHOSPHATE AMINOTRANSFERASE 2"/>
    <property type="match status" value="1"/>
</dbReference>
<comment type="pathway">
    <text evidence="7">Amino-acid biosynthesis; L-histidine biosynthesis; L-histidine from 5-phospho-alpha-D-ribose 1-diphosphate: step 7/9.</text>
</comment>
<sequence length="375" mass="41478">MRPKPNIGSLPVYKPGKPIEEVRREFGLADVIKLASNENPFGCSPKAKEAIAREFDHLHLYPDGASVELANALSERLGVGPDWLVFGAGSDEVVALIARAFFVRGDETVMAFPTFPQYRHNAEVEGAVVREVPLRDGKHDLPAMLACVGARTKVVWVCNPNNPTGTIVTRDELESFLRRVPDDVLVVLDEAYCEYNTSDDYPDGIELLKRYGNLVVLRTFSKIYGLAALRIGYGVGRPEVIRLIQQVREPFNTSRVAQAAAKAALEDESFVSESRARNAEGIRQLTAAFDRMGLAYYPAYGNFVMVDVGRSAGEVFERLLRRGIIVRHDPTWRLPTKLRVTVGSREQNEAFLSALSAVLAEVPEQAPHGTAVWAE</sequence>
<dbReference type="UniPathway" id="UPA00031">
    <property type="reaction ID" value="UER00012"/>
</dbReference>
<dbReference type="GO" id="GO:0000105">
    <property type="term" value="P:L-histidine biosynthetic process"/>
    <property type="evidence" value="ECO:0007669"/>
    <property type="project" value="UniProtKB-UniRule"/>
</dbReference>
<evidence type="ECO:0000256" key="2">
    <source>
        <dbReference type="ARBA" id="ARBA00011738"/>
    </source>
</evidence>
<keyword evidence="3 7" id="KW-0032">Aminotransferase</keyword>
<dbReference type="Gene3D" id="3.90.1150.10">
    <property type="entry name" value="Aspartate Aminotransferase, domain 1"/>
    <property type="match status" value="1"/>
</dbReference>